<reference evidence="4" key="2">
    <citation type="submission" date="2015-04" db="EMBL/GenBank/DDBJ databases">
        <title>The complete genome sequence of Erythrobacter sp. s21-N3.</title>
        <authorList>
            <person name="Zhuang L."/>
            <person name="Liu Y."/>
            <person name="Shao Z."/>
        </authorList>
    </citation>
    <scope>NUCLEOTIDE SEQUENCE [LARGE SCALE GENOMIC DNA]</scope>
    <source>
        <strain evidence="4">s21-N3</strain>
    </source>
</reference>
<evidence type="ECO:0000256" key="2">
    <source>
        <dbReference type="SAM" id="Phobius"/>
    </source>
</evidence>
<dbReference type="AlphaFoldDB" id="A0A0H4VHC7"/>
<dbReference type="STRING" id="1648404.CP97_09905"/>
<evidence type="ECO:0000313" key="4">
    <source>
        <dbReference type="Proteomes" id="UP000059113"/>
    </source>
</evidence>
<keyword evidence="2" id="KW-1133">Transmembrane helix</keyword>
<evidence type="ECO:0000256" key="1">
    <source>
        <dbReference type="SAM" id="MobiDB-lite"/>
    </source>
</evidence>
<accession>A0A0H4VHC7</accession>
<dbReference type="KEGG" id="ery:CP97_09905"/>
<evidence type="ECO:0000313" key="3">
    <source>
        <dbReference type="EMBL" id="AKQ42266.1"/>
    </source>
</evidence>
<dbReference type="PATRIC" id="fig|1648404.4.peg.2066"/>
<evidence type="ECO:0008006" key="5">
    <source>
        <dbReference type="Google" id="ProtNLM"/>
    </source>
</evidence>
<keyword evidence="2" id="KW-0812">Transmembrane</keyword>
<dbReference type="EMBL" id="CP011310">
    <property type="protein sequence ID" value="AKQ42266.1"/>
    <property type="molecule type" value="Genomic_DNA"/>
</dbReference>
<organism evidence="3 4">
    <name type="scientific">Aurantiacibacter atlanticus</name>
    <dbReference type="NCBI Taxonomy" id="1648404"/>
    <lineage>
        <taxon>Bacteria</taxon>
        <taxon>Pseudomonadati</taxon>
        <taxon>Pseudomonadota</taxon>
        <taxon>Alphaproteobacteria</taxon>
        <taxon>Sphingomonadales</taxon>
        <taxon>Erythrobacteraceae</taxon>
        <taxon>Aurantiacibacter</taxon>
    </lineage>
</organism>
<feature type="region of interest" description="Disordered" evidence="1">
    <location>
        <begin position="194"/>
        <end position="221"/>
    </location>
</feature>
<name>A0A0H4VHC7_9SPHN</name>
<proteinExistence type="predicted"/>
<dbReference type="Proteomes" id="UP000059113">
    <property type="component" value="Chromosome"/>
</dbReference>
<feature type="transmembrane region" description="Helical" evidence="2">
    <location>
        <begin position="20"/>
        <end position="41"/>
    </location>
</feature>
<keyword evidence="2" id="KW-0472">Membrane</keyword>
<keyword evidence="4" id="KW-1185">Reference proteome</keyword>
<protein>
    <recommendedName>
        <fullName evidence="5">TonB C-terminal domain-containing protein</fullName>
    </recommendedName>
</protein>
<sequence length="246" mass="26202">MEDDMFDNKDQQDGARSKLAWVILGIIAAIALAIFGGVMLGELASPFADRKEADSTASEPLPTVIETTPSDIETPIEILPPILPEIAISTSLARDSAAQPIDPQSWVRQDDFPRQLFRGENVRGMIAAYLTITPDGSVRTCEVGSSSEVEPAHMLRPAAVGVCRALQARARFQPFAAPDPHAAIAPVLVTPSPRPSATVPNAQQDVAPQGVTAAPTPEANADRQLSVRVAFRTGQQHAQPDATDIE</sequence>
<reference evidence="3 4" key="1">
    <citation type="journal article" date="2015" name="Int. J. Syst. Evol. Microbiol.">
        <title>Erythrobacter atlanticus sp. nov., a bacterium from ocean sediment able to degrade polycyclic aromatic hydrocarbons.</title>
        <authorList>
            <person name="Zhuang L."/>
            <person name="Liu Y."/>
            <person name="Wang L."/>
            <person name="Wang W."/>
            <person name="Shao Z."/>
        </authorList>
    </citation>
    <scope>NUCLEOTIDE SEQUENCE [LARGE SCALE GENOMIC DNA]</scope>
    <source>
        <strain evidence="4">s21-N3</strain>
    </source>
</reference>
<gene>
    <name evidence="3" type="ORF">CP97_09905</name>
</gene>